<dbReference type="PANTHER" id="PTHR30290">
    <property type="entry name" value="PERIPLASMIC BINDING COMPONENT OF ABC TRANSPORTER"/>
    <property type="match status" value="1"/>
</dbReference>
<keyword evidence="3" id="KW-0732">Signal</keyword>
<dbReference type="InterPro" id="IPR039424">
    <property type="entry name" value="SBP_5"/>
</dbReference>
<reference evidence="5" key="1">
    <citation type="submission" date="2016-07" db="EMBL/GenBank/DDBJ databases">
        <title>Microvirga ossetica sp. nov. a new species of rhizobia isolated from root nodules of the legume species Vicia alpestris Steven originated from North Ossetia region in the Caucasus.</title>
        <authorList>
            <person name="Safronova V.I."/>
            <person name="Kuznetsova I.G."/>
            <person name="Sazanova A.L."/>
            <person name="Belimov A."/>
            <person name="Andronov E."/>
            <person name="Osledkin Y.S."/>
            <person name="Onishchuk O.P."/>
            <person name="Kurchak O.N."/>
            <person name="Shaposhnikov A.I."/>
            <person name="Willems A."/>
            <person name="Tikhonovich I.A."/>
        </authorList>
    </citation>
    <scope>NUCLEOTIDE SEQUENCE [LARGE SCALE GENOMIC DNA]</scope>
    <source>
        <strain evidence="5">V5/3M</strain>
        <plasmid evidence="5">unnamed2</plasmid>
    </source>
</reference>
<feature type="domain" description="Solute-binding protein family 5" evidence="4">
    <location>
        <begin position="69"/>
        <end position="419"/>
    </location>
</feature>
<dbReference type="Gene3D" id="3.10.105.10">
    <property type="entry name" value="Dipeptide-binding Protein, Domain 3"/>
    <property type="match status" value="1"/>
</dbReference>
<evidence type="ECO:0000259" key="4">
    <source>
        <dbReference type="Pfam" id="PF00496"/>
    </source>
</evidence>
<comment type="similarity">
    <text evidence="2">Belongs to the bacterial solute-binding protein 5 family.</text>
</comment>
<dbReference type="GO" id="GO:0030288">
    <property type="term" value="C:outer membrane-bounded periplasmic space"/>
    <property type="evidence" value="ECO:0007669"/>
    <property type="project" value="UniProtKB-ARBA"/>
</dbReference>
<gene>
    <name evidence="5" type="ORF">BB934_42020</name>
</gene>
<dbReference type="CDD" id="cd08490">
    <property type="entry name" value="PBP2_NikA_DppA_OppA_like_3"/>
    <property type="match status" value="1"/>
</dbReference>
<comment type="subcellular location">
    <subcellularLocation>
        <location evidence="1">Periplasm</location>
    </subcellularLocation>
</comment>
<sequence length="499" mass="54394">MRNHRLTFALCAATLSTSAFAQAAGANTIRMVDWWSPKTGWEMASDDAFVGSRSGCYESLARIGFDNTLQPSLATSWTQTSPTTWEFTLRDNVKFQDGLPLNAESAANALNNLLKAAMPARAFSPKVIKSVEAVGDKVVKITTLEPSVLLPLQMASPATSILSPSAYKDGKINPINACTGPFVITEVDPTRATVKRNENYWGGKPTLDGAEIRFISDANTRATQIRTGETDIARLIPPWIVSKLKTTPGVKLEAVNAPRTTMLLMNNKKAPFDNIKVRQAVQAAIDNASLAAAVYEGAVQPAVGPFVSTDPWAPKDLKPAFDVKKAKALLEEAGVKPGTLKLNLLAYSNKTELKDVAAVIQEMLKNIGIQVDIKVAEYNAIEPDMMSGNYDMGLMSRGYLTDAAEPASYLNADYKCKGAFNISQYCTPEMDAKLEAIYATPEPEKRLPMYADIAKKVQSEALTVFLIHETSYDAYSTKVKNFKSHPLNYYVLTPSLSLN</sequence>
<proteinExistence type="inferred from homology"/>
<feature type="signal peptide" evidence="3">
    <location>
        <begin position="1"/>
        <end position="21"/>
    </location>
</feature>
<dbReference type="GO" id="GO:0043190">
    <property type="term" value="C:ATP-binding cassette (ABC) transporter complex"/>
    <property type="evidence" value="ECO:0007669"/>
    <property type="project" value="InterPro"/>
</dbReference>
<dbReference type="Pfam" id="PF00496">
    <property type="entry name" value="SBP_bac_5"/>
    <property type="match status" value="1"/>
</dbReference>
<evidence type="ECO:0000256" key="3">
    <source>
        <dbReference type="SAM" id="SignalP"/>
    </source>
</evidence>
<evidence type="ECO:0000256" key="2">
    <source>
        <dbReference type="ARBA" id="ARBA00005695"/>
    </source>
</evidence>
<dbReference type="OrthoDB" id="9803988at2"/>
<dbReference type="SUPFAM" id="SSF53850">
    <property type="entry name" value="Periplasmic binding protein-like II"/>
    <property type="match status" value="1"/>
</dbReference>
<dbReference type="PANTHER" id="PTHR30290:SF65">
    <property type="entry name" value="MONOACYL PHOSPHATIDYLINOSITOL TETRAMANNOSIDE-BINDING PROTEIN LPQW-RELATED"/>
    <property type="match status" value="1"/>
</dbReference>
<evidence type="ECO:0000256" key="1">
    <source>
        <dbReference type="ARBA" id="ARBA00004418"/>
    </source>
</evidence>
<dbReference type="InterPro" id="IPR000914">
    <property type="entry name" value="SBP_5_dom"/>
</dbReference>
<name>A0A1B2EY13_9HYPH</name>
<dbReference type="RefSeq" id="WP_099515695.1">
    <property type="nucleotide sequence ID" value="NZ_CP016619.1"/>
</dbReference>
<dbReference type="GO" id="GO:1904680">
    <property type="term" value="F:peptide transmembrane transporter activity"/>
    <property type="evidence" value="ECO:0007669"/>
    <property type="project" value="TreeGrafter"/>
</dbReference>
<dbReference type="GO" id="GO:0015833">
    <property type="term" value="P:peptide transport"/>
    <property type="evidence" value="ECO:0007669"/>
    <property type="project" value="TreeGrafter"/>
</dbReference>
<organism evidence="5">
    <name type="scientific">Microvirga ossetica</name>
    <dbReference type="NCBI Taxonomy" id="1882682"/>
    <lineage>
        <taxon>Bacteria</taxon>
        <taxon>Pseudomonadati</taxon>
        <taxon>Pseudomonadota</taxon>
        <taxon>Alphaproteobacteria</taxon>
        <taxon>Hyphomicrobiales</taxon>
        <taxon>Methylobacteriaceae</taxon>
        <taxon>Microvirga</taxon>
    </lineage>
</organism>
<accession>A0A1B2EY13</accession>
<geneLocation type="plasmid" evidence="5">
    <name>unnamed2</name>
</geneLocation>
<dbReference type="KEGG" id="moc:BB934_42020"/>
<dbReference type="EMBL" id="CP016619">
    <property type="protein sequence ID" value="ANY84851.1"/>
    <property type="molecule type" value="Genomic_DNA"/>
</dbReference>
<protein>
    <submittedName>
        <fullName evidence="5">Peptide ABC transporter substrate-binding protein</fullName>
    </submittedName>
</protein>
<evidence type="ECO:0000313" key="5">
    <source>
        <dbReference type="EMBL" id="ANY84851.1"/>
    </source>
</evidence>
<keyword evidence="5" id="KW-0614">Plasmid</keyword>
<dbReference type="Gene3D" id="3.40.190.10">
    <property type="entry name" value="Periplasmic binding protein-like II"/>
    <property type="match status" value="1"/>
</dbReference>
<dbReference type="AlphaFoldDB" id="A0A1B2EY13"/>
<dbReference type="InterPro" id="IPR030678">
    <property type="entry name" value="Peptide/Ni-bd"/>
</dbReference>
<dbReference type="PIRSF" id="PIRSF002741">
    <property type="entry name" value="MppA"/>
    <property type="match status" value="1"/>
</dbReference>
<feature type="chain" id="PRO_5008536380" evidence="3">
    <location>
        <begin position="22"/>
        <end position="499"/>
    </location>
</feature>